<name>A0AAU8LVN8_9BACT</name>
<evidence type="ECO:0000256" key="1">
    <source>
        <dbReference type="ARBA" id="ARBA00022617"/>
    </source>
</evidence>
<reference evidence="7" key="2">
    <citation type="submission" date="2024-06" db="EMBL/GenBank/DDBJ databases">
        <authorList>
            <person name="Plum-Jensen L.E."/>
            <person name="Schramm A."/>
            <person name="Marshall I.P.G."/>
        </authorList>
    </citation>
    <scope>NUCLEOTIDE SEQUENCE</scope>
    <source>
        <strain evidence="7">Rat1</strain>
    </source>
</reference>
<keyword evidence="1 4" id="KW-0349">Heme</keyword>
<dbReference type="PROSITE" id="PS51007">
    <property type="entry name" value="CYTC"/>
    <property type="match status" value="1"/>
</dbReference>
<reference evidence="7" key="1">
    <citation type="journal article" date="2024" name="Syst. Appl. Microbiol.">
        <title>First single-strain enrichments of Electrothrix cable bacteria, description of E. aestuarii sp. nov. and E. rattekaaiensis sp. nov., and proposal of a cable bacteria taxonomy following the rules of the SeqCode.</title>
        <authorList>
            <person name="Plum-Jensen L.E."/>
            <person name="Schramm A."/>
            <person name="Marshall I.P.G."/>
        </authorList>
    </citation>
    <scope>NUCLEOTIDE SEQUENCE</scope>
    <source>
        <strain evidence="7">Rat1</strain>
    </source>
</reference>
<evidence type="ECO:0000259" key="6">
    <source>
        <dbReference type="PROSITE" id="PS51007"/>
    </source>
</evidence>
<dbReference type="GO" id="GO:0020037">
    <property type="term" value="F:heme binding"/>
    <property type="evidence" value="ECO:0007669"/>
    <property type="project" value="InterPro"/>
</dbReference>
<organism evidence="7">
    <name type="scientific">Candidatus Electrothrix aestuarii</name>
    <dbReference type="NCBI Taxonomy" id="3062594"/>
    <lineage>
        <taxon>Bacteria</taxon>
        <taxon>Pseudomonadati</taxon>
        <taxon>Thermodesulfobacteriota</taxon>
        <taxon>Desulfobulbia</taxon>
        <taxon>Desulfobulbales</taxon>
        <taxon>Desulfobulbaceae</taxon>
        <taxon>Candidatus Electrothrix</taxon>
    </lineage>
</organism>
<dbReference type="GO" id="GO:0046872">
    <property type="term" value="F:metal ion binding"/>
    <property type="evidence" value="ECO:0007669"/>
    <property type="project" value="UniProtKB-KW"/>
</dbReference>
<keyword evidence="2 4" id="KW-0479">Metal-binding</keyword>
<dbReference type="AlphaFoldDB" id="A0AAU8LVN8"/>
<keyword evidence="3 4" id="KW-0408">Iron</keyword>
<dbReference type="InterPro" id="IPR009056">
    <property type="entry name" value="Cyt_c-like_dom"/>
</dbReference>
<feature type="signal peptide" evidence="5">
    <location>
        <begin position="1"/>
        <end position="23"/>
    </location>
</feature>
<evidence type="ECO:0000256" key="2">
    <source>
        <dbReference type="ARBA" id="ARBA00022723"/>
    </source>
</evidence>
<accession>A0AAU8LVN8</accession>
<evidence type="ECO:0000256" key="5">
    <source>
        <dbReference type="SAM" id="SignalP"/>
    </source>
</evidence>
<dbReference type="InterPro" id="IPR036909">
    <property type="entry name" value="Cyt_c-like_dom_sf"/>
</dbReference>
<dbReference type="GO" id="GO:0009055">
    <property type="term" value="F:electron transfer activity"/>
    <property type="evidence" value="ECO:0007669"/>
    <property type="project" value="InterPro"/>
</dbReference>
<evidence type="ECO:0000313" key="7">
    <source>
        <dbReference type="EMBL" id="XCN73595.1"/>
    </source>
</evidence>
<evidence type="ECO:0000256" key="4">
    <source>
        <dbReference type="PROSITE-ProRule" id="PRU00433"/>
    </source>
</evidence>
<feature type="domain" description="Cytochrome c" evidence="6">
    <location>
        <begin position="24"/>
        <end position="112"/>
    </location>
</feature>
<evidence type="ECO:0000256" key="3">
    <source>
        <dbReference type="ARBA" id="ARBA00023004"/>
    </source>
</evidence>
<dbReference type="EMBL" id="CP159373">
    <property type="protein sequence ID" value="XCN73595.1"/>
    <property type="molecule type" value="Genomic_DNA"/>
</dbReference>
<dbReference type="KEGG" id="eaj:Q3M24_02245"/>
<dbReference type="SUPFAM" id="SSF46626">
    <property type="entry name" value="Cytochrome c"/>
    <property type="match status" value="1"/>
</dbReference>
<dbReference type="Gene3D" id="1.10.760.10">
    <property type="entry name" value="Cytochrome c-like domain"/>
    <property type="match status" value="1"/>
</dbReference>
<gene>
    <name evidence="7" type="ORF">Q3M24_02245</name>
</gene>
<protein>
    <recommendedName>
        <fullName evidence="6">Cytochrome c domain-containing protein</fullName>
    </recommendedName>
</protein>
<sequence>MKKLFVVPLSVACAVLSLSAAQAGNVENGKKLFESPTFGGGTSGKTCASCHADGAKLSADLFEREKHMVMGNEMASVADTVNVCIEMALKGKAIKTDSDEMKDVLAYMQALVKEKKE</sequence>
<feature type="chain" id="PRO_5043571766" description="Cytochrome c domain-containing protein" evidence="5">
    <location>
        <begin position="24"/>
        <end position="117"/>
    </location>
</feature>
<proteinExistence type="predicted"/>
<keyword evidence="5" id="KW-0732">Signal</keyword>